<proteinExistence type="predicted"/>
<dbReference type="CDD" id="cd05483">
    <property type="entry name" value="retropepsin_like_bacteria"/>
    <property type="match status" value="1"/>
</dbReference>
<dbReference type="Gene3D" id="2.40.70.10">
    <property type="entry name" value="Acid Proteases"/>
    <property type="match status" value="1"/>
</dbReference>
<dbReference type="RefSeq" id="WP_071957479.1">
    <property type="nucleotide sequence ID" value="NZ_CP059075.1"/>
</dbReference>
<dbReference type="InterPro" id="IPR011969">
    <property type="entry name" value="Clan_AA_Asp_peptidase_C"/>
</dbReference>
<protein>
    <submittedName>
        <fullName evidence="1">Retroviral-like aspartic protease family protein</fullName>
    </submittedName>
</protein>
<sequence>MKKKTFLFVTIFYSLLFYSQTKIPLEYSNGVNYVNCKINNIPLKFILDTGAADVSISKTEALFLIKNDFISYDDFIGKSKYINANGEIIEGSKINLKEIEFGGIIVKNVVAVVLNNDKSPLLLGQSFLSKIGPYTINNNELIIQNGKEKKPEEKEIFESFEWLKKSFESHLIKNDSLQINITLSEIKLSKQDGYVLIGFRDVKTNNKTDTEKFIIFLDEIISVSFNKNEKYSMATNLTMEAKESGKGIMYYSNDSKDMYITNIYDFELFTNEEDKKRILNAIKNILENNKNFIHQTQKH</sequence>
<dbReference type="NCBIfam" id="TIGR02281">
    <property type="entry name" value="clan_AA_DTGA"/>
    <property type="match status" value="1"/>
</dbReference>
<dbReference type="Proteomes" id="UP000596329">
    <property type="component" value="Chromosome"/>
</dbReference>
<accession>A0A7U2RAD6</accession>
<dbReference type="SUPFAM" id="SSF50630">
    <property type="entry name" value="Acid proteases"/>
    <property type="match status" value="1"/>
</dbReference>
<keyword evidence="1" id="KW-0378">Hydrolase</keyword>
<reference evidence="1 2" key="1">
    <citation type="submission" date="2020-07" db="EMBL/GenBank/DDBJ databases">
        <title>Genomic characterization of Flavobacterium psychrophilum strains.</title>
        <authorList>
            <person name="Castillo D."/>
            <person name="Jorgensen J."/>
            <person name="Middelboe M."/>
        </authorList>
    </citation>
    <scope>NUCLEOTIDE SEQUENCE [LARGE SCALE GENOMIC DNA]</scope>
    <source>
        <strain evidence="1 2">FPS-R7</strain>
    </source>
</reference>
<dbReference type="GO" id="GO:0006508">
    <property type="term" value="P:proteolysis"/>
    <property type="evidence" value="ECO:0007669"/>
    <property type="project" value="UniProtKB-KW"/>
</dbReference>
<keyword evidence="1" id="KW-0645">Protease</keyword>
<gene>
    <name evidence="1" type="ORF">H0H26_04400</name>
</gene>
<dbReference type="EMBL" id="CP059075">
    <property type="protein sequence ID" value="QRE04836.1"/>
    <property type="molecule type" value="Genomic_DNA"/>
</dbReference>
<dbReference type="Pfam" id="PF13975">
    <property type="entry name" value="gag-asp_proteas"/>
    <property type="match status" value="1"/>
</dbReference>
<dbReference type="InterPro" id="IPR021109">
    <property type="entry name" value="Peptidase_aspartic_dom_sf"/>
</dbReference>
<dbReference type="GO" id="GO:0008233">
    <property type="term" value="F:peptidase activity"/>
    <property type="evidence" value="ECO:0007669"/>
    <property type="project" value="UniProtKB-KW"/>
</dbReference>
<evidence type="ECO:0000313" key="2">
    <source>
        <dbReference type="Proteomes" id="UP000596329"/>
    </source>
</evidence>
<dbReference type="AlphaFoldDB" id="A0A7U2RAD6"/>
<organism evidence="1 2">
    <name type="scientific">Flavobacterium psychrophilum</name>
    <dbReference type="NCBI Taxonomy" id="96345"/>
    <lineage>
        <taxon>Bacteria</taxon>
        <taxon>Pseudomonadati</taxon>
        <taxon>Bacteroidota</taxon>
        <taxon>Flavobacteriia</taxon>
        <taxon>Flavobacteriales</taxon>
        <taxon>Flavobacteriaceae</taxon>
        <taxon>Flavobacterium</taxon>
    </lineage>
</organism>
<evidence type="ECO:0000313" key="1">
    <source>
        <dbReference type="EMBL" id="QRE04836.1"/>
    </source>
</evidence>
<name>A0A7U2RAD6_FLAPS</name>
<dbReference type="InterPro" id="IPR034122">
    <property type="entry name" value="Retropepsin-like_bacterial"/>
</dbReference>